<feature type="compositionally biased region" description="Polar residues" evidence="1">
    <location>
        <begin position="219"/>
        <end position="242"/>
    </location>
</feature>
<accession>A0A7I8KRE2</accession>
<feature type="compositionally biased region" description="Basic and acidic residues" evidence="1">
    <location>
        <begin position="122"/>
        <end position="132"/>
    </location>
</feature>
<evidence type="ECO:0000313" key="2">
    <source>
        <dbReference type="EMBL" id="CAA7400399.1"/>
    </source>
</evidence>
<name>A0A7I8KRE2_SPIIN</name>
<organism evidence="2 3">
    <name type="scientific">Spirodela intermedia</name>
    <name type="common">Intermediate duckweed</name>
    <dbReference type="NCBI Taxonomy" id="51605"/>
    <lineage>
        <taxon>Eukaryota</taxon>
        <taxon>Viridiplantae</taxon>
        <taxon>Streptophyta</taxon>
        <taxon>Embryophyta</taxon>
        <taxon>Tracheophyta</taxon>
        <taxon>Spermatophyta</taxon>
        <taxon>Magnoliopsida</taxon>
        <taxon>Liliopsida</taxon>
        <taxon>Araceae</taxon>
        <taxon>Lemnoideae</taxon>
        <taxon>Spirodela</taxon>
    </lineage>
</organism>
<gene>
    <name evidence="2" type="ORF">SI8410_08011077</name>
</gene>
<sequence>MERAAINRPAKLGRRSSSETPSRKSEVKTKARGSRNPLKELNGGYLPPVHSREGGPRRGCFGRLLSNSSSSSSSSSSRANILPKSRPLPRTPTSAPPNSRAVRCLKSSVDARKNQSRPSFEVQKHSASDRNQRPAAAVTLQRWNRGKLGGLSAAAIGKGKPTNEPKWELLRHGRERPAAISHVCAGLGADLEKSGTPMSLCKISYGSGSDDPAGEEGDQSQIQNSQTPTSTRTATPPVQATISPEFGGQSMLPTPACFAAGHLLTGVQDRRKCRPRGILNGGSSGLHIADSGSLGFHVCSSAKSQASLTPPPPLVASVRWLSSPGNGQSGRLEEVSSSNSRLCLAEASVSWFLSPKENLAGKSTLQNFSPNSNNLGSSGTTPWSNHHLLGVSPASLTETACNSPELRGWLTPSSSNFEKTPPALEICRSPASSSGLSPFSMILQKASAISKFKDHSPQDKGRCHYLSSAVNSPFSGDSHGNSNVMCTPSSCSSPSRQVGQLDPFGLHPMAEEAVGNLCSSPPHQELSSGGSKPALPFSTQSFHFGCPPTPLNSVDLSCFQRPSCLQSSAKVKPQFRGENSSPSEMRISWREGLISRIFDMHEFTHSFWSPEKEDGGCQEENQLTSELDRKLECTPGSSKFTKVNELNAALGFGSFEFSGYEQQREQNSGGEGPFPSPTPCAESLQIDEHCLMASDDSDWTLFFKNHLFEV</sequence>
<dbReference type="Proteomes" id="UP000663760">
    <property type="component" value="Chromosome 8"/>
</dbReference>
<proteinExistence type="predicted"/>
<reference evidence="2" key="1">
    <citation type="submission" date="2020-02" db="EMBL/GenBank/DDBJ databases">
        <authorList>
            <person name="Scholz U."/>
            <person name="Mascher M."/>
            <person name="Fiebig A."/>
        </authorList>
    </citation>
    <scope>NUCLEOTIDE SEQUENCE</scope>
</reference>
<dbReference type="PANTHER" id="PTHR36022:SF1">
    <property type="entry name" value="GPI-ANCHORED ADHESIN-LIKE PROTEIN"/>
    <property type="match status" value="1"/>
</dbReference>
<feature type="region of interest" description="Disordered" evidence="1">
    <location>
        <begin position="1"/>
        <end position="136"/>
    </location>
</feature>
<dbReference type="EMBL" id="LR746271">
    <property type="protein sequence ID" value="CAA7400399.1"/>
    <property type="molecule type" value="Genomic_DNA"/>
</dbReference>
<feature type="region of interest" description="Disordered" evidence="1">
    <location>
        <begin position="202"/>
        <end position="246"/>
    </location>
</feature>
<keyword evidence="3" id="KW-1185">Reference proteome</keyword>
<dbReference type="PANTHER" id="PTHR36022">
    <property type="entry name" value="GPI-ANCHORED ADHESIN-LIKE PROTEIN"/>
    <property type="match status" value="1"/>
</dbReference>
<dbReference type="AlphaFoldDB" id="A0A7I8KRE2"/>
<evidence type="ECO:0000313" key="3">
    <source>
        <dbReference type="Proteomes" id="UP000663760"/>
    </source>
</evidence>
<protein>
    <submittedName>
        <fullName evidence="2">Uncharacterized protein</fullName>
    </submittedName>
</protein>
<feature type="compositionally biased region" description="Low complexity" evidence="1">
    <location>
        <begin position="66"/>
        <end position="77"/>
    </location>
</feature>
<dbReference type="OrthoDB" id="1921902at2759"/>
<evidence type="ECO:0000256" key="1">
    <source>
        <dbReference type="SAM" id="MobiDB-lite"/>
    </source>
</evidence>